<dbReference type="Proteomes" id="UP000498740">
    <property type="component" value="Unassembled WGS sequence"/>
</dbReference>
<proteinExistence type="predicted"/>
<feature type="compositionally biased region" description="Basic and acidic residues" evidence="1">
    <location>
        <begin position="18"/>
        <end position="34"/>
    </location>
</feature>
<evidence type="ECO:0000256" key="1">
    <source>
        <dbReference type="SAM" id="MobiDB-lite"/>
    </source>
</evidence>
<dbReference type="EMBL" id="BLWD01000001">
    <property type="protein sequence ID" value="GFN06095.1"/>
    <property type="molecule type" value="Genomic_DNA"/>
</dbReference>
<dbReference type="AlphaFoldDB" id="A0A7J0CWJ8"/>
<accession>A0A7J0CWJ8</accession>
<name>A0A7J0CWJ8_STRMI</name>
<evidence type="ECO:0000313" key="3">
    <source>
        <dbReference type="Proteomes" id="UP000498740"/>
    </source>
</evidence>
<organism evidence="2 3">
    <name type="scientific">Streptomyces microflavus</name>
    <name type="common">Streptomyces lipmanii</name>
    <dbReference type="NCBI Taxonomy" id="1919"/>
    <lineage>
        <taxon>Bacteria</taxon>
        <taxon>Bacillati</taxon>
        <taxon>Actinomycetota</taxon>
        <taxon>Actinomycetes</taxon>
        <taxon>Kitasatosporales</taxon>
        <taxon>Streptomycetaceae</taxon>
        <taxon>Streptomyces</taxon>
    </lineage>
</organism>
<gene>
    <name evidence="2" type="ORF">Smic_46510</name>
</gene>
<comment type="caution">
    <text evidence="2">The sequence shown here is derived from an EMBL/GenBank/DDBJ whole genome shotgun (WGS) entry which is preliminary data.</text>
</comment>
<protein>
    <submittedName>
        <fullName evidence="2">Uncharacterized protein</fullName>
    </submittedName>
</protein>
<sequence>MEAVELGVREGGAVRPVDQGDRVTEPGGPSEDRFVDGHIEGRYVCVLTAEHHGSTPVVAEARAAREAARGAVRVWRVRIAPGDGEGGEVGRLGFSAGRGF</sequence>
<reference evidence="2 3" key="1">
    <citation type="submission" date="2020-05" db="EMBL/GenBank/DDBJ databases">
        <title>Whole genome shotgun sequence of Streptomyces microflavus NBRC 13062.</title>
        <authorList>
            <person name="Komaki H."/>
            <person name="Tamura T."/>
        </authorList>
    </citation>
    <scope>NUCLEOTIDE SEQUENCE [LARGE SCALE GENOMIC DNA]</scope>
    <source>
        <strain evidence="2 3">NBRC 13062</strain>
    </source>
</reference>
<feature type="region of interest" description="Disordered" evidence="1">
    <location>
        <begin position="1"/>
        <end position="34"/>
    </location>
</feature>
<evidence type="ECO:0000313" key="2">
    <source>
        <dbReference type="EMBL" id="GFN06095.1"/>
    </source>
</evidence>